<keyword evidence="2" id="KW-0732">Signal</keyword>
<comment type="caution">
    <text evidence="4">The sequence shown here is derived from an EMBL/GenBank/DDBJ whole genome shotgun (WGS) entry which is preliminary data.</text>
</comment>
<keyword evidence="5" id="KW-1185">Reference proteome</keyword>
<feature type="domain" description="Ice-binding protein C-terminal" evidence="3">
    <location>
        <begin position="213"/>
        <end position="237"/>
    </location>
</feature>
<evidence type="ECO:0000259" key="3">
    <source>
        <dbReference type="Pfam" id="PF07589"/>
    </source>
</evidence>
<sequence length="242" mass="24847">MNLSTRSPLLCLSTLTACLMLQGAAWAANSVTLNAPLAGDAVYAWNSKFGPYGYTVGGTELGVGLQMAPPYGNDYTVGIIEIPITALQGGDLLGAQLQLNTVGNFGTGYYYGSVAISWLDTGARSLTGDVVADGLGAIVSGGSGGWSVWSSYTPEGAMLKQFDVASAVQADLHAGRSFSTFVLNGSRDTYGSIYAAESGLSLGPRLLADTTAAVPEPGSGLLLLGGVAILASLLHRRRSSTR</sequence>
<feature type="transmembrane region" description="Helical" evidence="1">
    <location>
        <begin position="217"/>
        <end position="234"/>
    </location>
</feature>
<dbReference type="InterPro" id="IPR013424">
    <property type="entry name" value="Ice-binding_C"/>
</dbReference>
<evidence type="ECO:0000256" key="1">
    <source>
        <dbReference type="SAM" id="Phobius"/>
    </source>
</evidence>
<keyword evidence="1" id="KW-1133">Transmembrane helix</keyword>
<keyword evidence="1" id="KW-0472">Membrane</keyword>
<feature type="signal peptide" evidence="2">
    <location>
        <begin position="1"/>
        <end position="27"/>
    </location>
</feature>
<proteinExistence type="predicted"/>
<protein>
    <submittedName>
        <fullName evidence="4">PEP-CTERM sorting domain-containing protein</fullName>
    </submittedName>
</protein>
<dbReference type="NCBIfam" id="TIGR02595">
    <property type="entry name" value="PEP_CTERM"/>
    <property type="match status" value="1"/>
</dbReference>
<dbReference type="Pfam" id="PF07589">
    <property type="entry name" value="PEP-CTERM"/>
    <property type="match status" value="1"/>
</dbReference>
<dbReference type="RefSeq" id="WP_273600569.1">
    <property type="nucleotide sequence ID" value="NZ_JAQQXT010000007.1"/>
</dbReference>
<dbReference type="PROSITE" id="PS51257">
    <property type="entry name" value="PROKAR_LIPOPROTEIN"/>
    <property type="match status" value="1"/>
</dbReference>
<organism evidence="4 5">
    <name type="scientific">Roseateles albus</name>
    <dbReference type="NCBI Taxonomy" id="2987525"/>
    <lineage>
        <taxon>Bacteria</taxon>
        <taxon>Pseudomonadati</taxon>
        <taxon>Pseudomonadota</taxon>
        <taxon>Betaproteobacteria</taxon>
        <taxon>Burkholderiales</taxon>
        <taxon>Sphaerotilaceae</taxon>
        <taxon>Roseateles</taxon>
    </lineage>
</organism>
<dbReference type="EMBL" id="JAQQXT010000007">
    <property type="protein sequence ID" value="MDC8772358.1"/>
    <property type="molecule type" value="Genomic_DNA"/>
</dbReference>
<gene>
    <name evidence="4" type="ORF">PRZ03_12315</name>
</gene>
<evidence type="ECO:0000256" key="2">
    <source>
        <dbReference type="SAM" id="SignalP"/>
    </source>
</evidence>
<evidence type="ECO:0000313" key="4">
    <source>
        <dbReference type="EMBL" id="MDC8772358.1"/>
    </source>
</evidence>
<name>A0ABT5KEM2_9BURK</name>
<evidence type="ECO:0000313" key="5">
    <source>
        <dbReference type="Proteomes" id="UP001221189"/>
    </source>
</evidence>
<accession>A0ABT5KEM2</accession>
<dbReference type="Proteomes" id="UP001221189">
    <property type="component" value="Unassembled WGS sequence"/>
</dbReference>
<feature type="chain" id="PRO_5045686247" evidence="2">
    <location>
        <begin position="28"/>
        <end position="242"/>
    </location>
</feature>
<keyword evidence="1" id="KW-0812">Transmembrane</keyword>
<reference evidence="4 5" key="1">
    <citation type="submission" date="2022-10" db="EMBL/GenBank/DDBJ databases">
        <title>Paucibacter sp. hw1 Genome sequencing.</title>
        <authorList>
            <person name="Park S."/>
        </authorList>
    </citation>
    <scope>NUCLEOTIDE SEQUENCE [LARGE SCALE GENOMIC DNA]</scope>
    <source>
        <strain evidence="5">hw1</strain>
    </source>
</reference>